<accession>A0A1V3JSC6</accession>
<dbReference type="RefSeq" id="WP_077423081.1">
    <property type="nucleotide sequence ID" value="NZ_MLHQ01000008.1"/>
</dbReference>
<dbReference type="Proteomes" id="UP000188602">
    <property type="component" value="Unassembled WGS sequence"/>
</dbReference>
<dbReference type="AlphaFoldDB" id="A0A1V3JSC6"/>
<sequence length="59" mass="6826">MIFKEPGYDEFLAQEIQDGLDDAANGRYCTAEQFKQEMESLLTRKEQELQYLEGNVAYG</sequence>
<evidence type="ECO:0000313" key="2">
    <source>
        <dbReference type="Proteomes" id="UP000188602"/>
    </source>
</evidence>
<proteinExistence type="predicted"/>
<evidence type="ECO:0000313" key="1">
    <source>
        <dbReference type="EMBL" id="OOF59700.1"/>
    </source>
</evidence>
<gene>
    <name evidence="1" type="ORF">BKL49_02615</name>
</gene>
<name>A0A1V3JSC6_9PAST</name>
<dbReference type="EMBL" id="MLHQ01000008">
    <property type="protein sequence ID" value="OOF59700.1"/>
    <property type="molecule type" value="Genomic_DNA"/>
</dbReference>
<reference evidence="1 2" key="1">
    <citation type="submission" date="2016-10" db="EMBL/GenBank/DDBJ databases">
        <title>Rodentibacter gen. nov. and new species.</title>
        <authorList>
            <person name="Christensen H."/>
        </authorList>
    </citation>
    <scope>NUCLEOTIDE SEQUENCE [LARGE SCALE GENOMIC DNA]</scope>
    <source>
        <strain evidence="1 2">Ac151</strain>
    </source>
</reference>
<protein>
    <submittedName>
        <fullName evidence="1">Uncharacterized protein</fullName>
    </submittedName>
</protein>
<organism evidence="1 2">
    <name type="scientific">Rodentibacter myodis</name>
    <dbReference type="NCBI Taxonomy" id="1907939"/>
    <lineage>
        <taxon>Bacteria</taxon>
        <taxon>Pseudomonadati</taxon>
        <taxon>Pseudomonadota</taxon>
        <taxon>Gammaproteobacteria</taxon>
        <taxon>Pasteurellales</taxon>
        <taxon>Pasteurellaceae</taxon>
        <taxon>Rodentibacter</taxon>
    </lineage>
</organism>
<dbReference type="OrthoDB" id="5690879at2"/>
<keyword evidence="2" id="KW-1185">Reference proteome</keyword>
<comment type="caution">
    <text evidence="1">The sequence shown here is derived from an EMBL/GenBank/DDBJ whole genome shotgun (WGS) entry which is preliminary data.</text>
</comment>